<feature type="domain" description="Sulfatase N-terminal" evidence="2">
    <location>
        <begin position="4"/>
        <end position="345"/>
    </location>
</feature>
<dbReference type="CDD" id="cd16037">
    <property type="entry name" value="sulfatase_like"/>
    <property type="match status" value="1"/>
</dbReference>
<reference evidence="3" key="1">
    <citation type="submission" date="2023-07" db="EMBL/GenBank/DDBJ databases">
        <title>Sorghum-associated microbial communities from plants grown in Nebraska, USA.</title>
        <authorList>
            <person name="Schachtman D."/>
        </authorList>
    </citation>
    <scope>NUCLEOTIDE SEQUENCE</scope>
    <source>
        <strain evidence="3">DS2114</strain>
    </source>
</reference>
<gene>
    <name evidence="3" type="ORF">J2738_006451</name>
</gene>
<organism evidence="3 4">
    <name type="scientific">Variovorax paradoxus</name>
    <dbReference type="NCBI Taxonomy" id="34073"/>
    <lineage>
        <taxon>Bacteria</taxon>
        <taxon>Pseudomonadati</taxon>
        <taxon>Pseudomonadota</taxon>
        <taxon>Betaproteobacteria</taxon>
        <taxon>Burkholderiales</taxon>
        <taxon>Comamonadaceae</taxon>
        <taxon>Variovorax</taxon>
    </lineage>
</organism>
<dbReference type="EC" id="3.1.6.6" evidence="3"/>
<protein>
    <submittedName>
        <fullName evidence="3">Choline-sulfatase</fullName>
        <ecNumber evidence="3">3.1.6.6</ecNumber>
    </submittedName>
</protein>
<evidence type="ECO:0000313" key="4">
    <source>
        <dbReference type="Proteomes" id="UP001184828"/>
    </source>
</evidence>
<feature type="region of interest" description="Disordered" evidence="1">
    <location>
        <begin position="464"/>
        <end position="486"/>
    </location>
</feature>
<evidence type="ECO:0000259" key="2">
    <source>
        <dbReference type="Pfam" id="PF00884"/>
    </source>
</evidence>
<dbReference type="GO" id="GO:0015024">
    <property type="term" value="F:glucuronate-2-sulfatase activity"/>
    <property type="evidence" value="ECO:0007669"/>
    <property type="project" value="TreeGrafter"/>
</dbReference>
<accession>A0AAE3Y6U9</accession>
<dbReference type="SUPFAM" id="SSF53649">
    <property type="entry name" value="Alkaline phosphatase-like"/>
    <property type="match status" value="1"/>
</dbReference>
<proteinExistence type="predicted"/>
<dbReference type="RefSeq" id="WP_209536912.1">
    <property type="nucleotide sequence ID" value="NZ_JAUSRU010000019.1"/>
</dbReference>
<keyword evidence="3" id="KW-0378">Hydrolase</keyword>
<evidence type="ECO:0000313" key="3">
    <source>
        <dbReference type="EMBL" id="MDR6430256.1"/>
    </source>
</evidence>
<name>A0AAE3Y6U9_VARPD</name>
<dbReference type="InterPro" id="IPR017850">
    <property type="entry name" value="Alkaline_phosphatase_core_sf"/>
</dbReference>
<dbReference type="GO" id="GO:0004065">
    <property type="term" value="F:arylsulfatase activity"/>
    <property type="evidence" value="ECO:0007669"/>
    <property type="project" value="TreeGrafter"/>
</dbReference>
<comment type="caution">
    <text evidence="3">The sequence shown here is derived from an EMBL/GenBank/DDBJ whole genome shotgun (WGS) entry which is preliminary data.</text>
</comment>
<sequence>MPGKNVVVIMSDEHDPRIMGCSGHPFVKTPHLDALARRGIRFTNAYTPSPICVPARAAFATGLRVHQIRLWDNAMPYTGEQRGWGHVLQEHHVRVESIGKLHYRSVEDPAGFDEEHLPMHVVGGHGMVWASIRDPFRPRVDGPRMLGERIGAGESSYTQYDRAVTQRAVQWLKEAAARNEEHSFVLYVGLVAPHFPFVVPDEYFNLYPLDSLPEPKLHPSNGYQRHPWVQEYADFMGSEDRFADAQERLRAFAAFYGLCSWLDHNVGQIVRALDDSGLADSTQVIYTSDHGDNLGARGVWGKSTLYEESVKVPMLMAGPGITASVCETPVDLLDLFPTILEGAGIEPAPEMQDRPGRSLLEVAMSEPEPDRPILSEYHAAGSNSAGFMLRKGRWKYHHYVGFRPELFDLQEDPEELRDLAEDPTYAGVLENMRLALYAICDPQLVDRQAKADQAELIERHGGIDAAHKLGSSTSTPVSAKPEESLS</sequence>
<evidence type="ECO:0000256" key="1">
    <source>
        <dbReference type="SAM" id="MobiDB-lite"/>
    </source>
</evidence>
<dbReference type="Pfam" id="PF00884">
    <property type="entry name" value="Sulfatase"/>
    <property type="match status" value="1"/>
</dbReference>
<dbReference type="EMBL" id="JAVDQZ010000020">
    <property type="protein sequence ID" value="MDR6430256.1"/>
    <property type="molecule type" value="Genomic_DNA"/>
</dbReference>
<dbReference type="PANTHER" id="PTHR46615">
    <property type="entry name" value="ARYLSULFATASE K"/>
    <property type="match status" value="1"/>
</dbReference>
<dbReference type="Proteomes" id="UP001184828">
    <property type="component" value="Unassembled WGS sequence"/>
</dbReference>
<dbReference type="InterPro" id="IPR000917">
    <property type="entry name" value="Sulfatase_N"/>
</dbReference>
<dbReference type="InterPro" id="IPR051849">
    <property type="entry name" value="GAG-degrading_sulfatase"/>
</dbReference>
<dbReference type="PANTHER" id="PTHR46615:SF1">
    <property type="entry name" value="ARYLSULFATASE K"/>
    <property type="match status" value="1"/>
</dbReference>
<dbReference type="GO" id="GO:0047753">
    <property type="term" value="F:choline-sulfatase activity"/>
    <property type="evidence" value="ECO:0007669"/>
    <property type="project" value="UniProtKB-EC"/>
</dbReference>
<dbReference type="Gene3D" id="3.40.720.10">
    <property type="entry name" value="Alkaline Phosphatase, subunit A"/>
    <property type="match status" value="1"/>
</dbReference>
<dbReference type="AlphaFoldDB" id="A0AAE3Y6U9"/>